<dbReference type="InterPro" id="IPR006703">
    <property type="entry name" value="G_AIG1"/>
</dbReference>
<keyword evidence="5" id="KW-0472">Membrane</keyword>
<keyword evidence="3" id="KW-0342">GTP-binding</keyword>
<dbReference type="Proteomes" id="UP001519460">
    <property type="component" value="Unassembled WGS sequence"/>
</dbReference>
<evidence type="ECO:0000256" key="4">
    <source>
        <dbReference type="SAM" id="MobiDB-lite"/>
    </source>
</evidence>
<evidence type="ECO:0000259" key="6">
    <source>
        <dbReference type="PROSITE" id="PS51720"/>
    </source>
</evidence>
<dbReference type="InterPro" id="IPR045058">
    <property type="entry name" value="GIMA/IAN/Toc"/>
</dbReference>
<keyword evidence="8" id="KW-1185">Reference proteome</keyword>
<name>A0ABD0JSC5_9CAEN</name>
<dbReference type="EMBL" id="JACVVK020000335">
    <property type="protein sequence ID" value="KAK7478028.1"/>
    <property type="molecule type" value="Genomic_DNA"/>
</dbReference>
<dbReference type="GO" id="GO:0005525">
    <property type="term" value="F:GTP binding"/>
    <property type="evidence" value="ECO:0007669"/>
    <property type="project" value="UniProtKB-KW"/>
</dbReference>
<comment type="caution">
    <text evidence="7">The sequence shown here is derived from an EMBL/GenBank/DDBJ whole genome shotgun (WGS) entry which is preliminary data.</text>
</comment>
<feature type="transmembrane region" description="Helical" evidence="5">
    <location>
        <begin position="300"/>
        <end position="320"/>
    </location>
</feature>
<evidence type="ECO:0000256" key="1">
    <source>
        <dbReference type="ARBA" id="ARBA00008535"/>
    </source>
</evidence>
<organism evidence="7 8">
    <name type="scientific">Batillaria attramentaria</name>
    <dbReference type="NCBI Taxonomy" id="370345"/>
    <lineage>
        <taxon>Eukaryota</taxon>
        <taxon>Metazoa</taxon>
        <taxon>Spiralia</taxon>
        <taxon>Lophotrochozoa</taxon>
        <taxon>Mollusca</taxon>
        <taxon>Gastropoda</taxon>
        <taxon>Caenogastropoda</taxon>
        <taxon>Sorbeoconcha</taxon>
        <taxon>Cerithioidea</taxon>
        <taxon>Batillariidae</taxon>
        <taxon>Batillaria</taxon>
    </lineage>
</organism>
<evidence type="ECO:0000256" key="3">
    <source>
        <dbReference type="ARBA" id="ARBA00023134"/>
    </source>
</evidence>
<reference evidence="7 8" key="1">
    <citation type="journal article" date="2023" name="Sci. Data">
        <title>Genome assembly of the Korean intertidal mud-creeper Batillaria attramentaria.</title>
        <authorList>
            <person name="Patra A.K."/>
            <person name="Ho P.T."/>
            <person name="Jun S."/>
            <person name="Lee S.J."/>
            <person name="Kim Y."/>
            <person name="Won Y.J."/>
        </authorList>
    </citation>
    <scope>NUCLEOTIDE SEQUENCE [LARGE SCALE GENOMIC DNA]</scope>
    <source>
        <strain evidence="7">Wonlab-2016</strain>
    </source>
</reference>
<evidence type="ECO:0000256" key="2">
    <source>
        <dbReference type="ARBA" id="ARBA00022741"/>
    </source>
</evidence>
<dbReference type="AlphaFoldDB" id="A0ABD0JSC5"/>
<keyword evidence="5" id="KW-1133">Transmembrane helix</keyword>
<comment type="similarity">
    <text evidence="1">Belongs to the TRAFAC class TrmE-Era-EngA-EngB-Septin-like GTPase superfamily. AIG1/Toc34/Toc159-like paraseptin GTPase family. IAN subfamily.</text>
</comment>
<keyword evidence="2" id="KW-0547">Nucleotide-binding</keyword>
<dbReference type="PANTHER" id="PTHR10903">
    <property type="entry name" value="GTPASE, IMAP FAMILY MEMBER-RELATED"/>
    <property type="match status" value="1"/>
</dbReference>
<evidence type="ECO:0000313" key="8">
    <source>
        <dbReference type="Proteomes" id="UP001519460"/>
    </source>
</evidence>
<feature type="domain" description="AIG1-type G" evidence="6">
    <location>
        <begin position="22"/>
        <end position="224"/>
    </location>
</feature>
<keyword evidence="5" id="KW-0812">Transmembrane</keyword>
<dbReference type="InterPro" id="IPR027417">
    <property type="entry name" value="P-loop_NTPase"/>
</dbReference>
<dbReference type="PANTHER" id="PTHR10903:SF184">
    <property type="entry name" value="GTP-BINDING PROTEIN A"/>
    <property type="match status" value="1"/>
</dbReference>
<accession>A0ABD0JSC5</accession>
<evidence type="ECO:0000313" key="7">
    <source>
        <dbReference type="EMBL" id="KAK7478028.1"/>
    </source>
</evidence>
<dbReference type="PROSITE" id="PS51720">
    <property type="entry name" value="G_AIG1"/>
    <property type="match status" value="1"/>
</dbReference>
<dbReference type="Pfam" id="PF04548">
    <property type="entry name" value="AIG1"/>
    <property type="match status" value="1"/>
</dbReference>
<sequence>MASRYRQLQSEDCKAVRNEGTREDREPPQDGEETASPSSSTDTVDKGFVVSHSLSSQTKTCEYKTSTSAWGRYLKVVDTPGLFDTEDSLAVTLNELTNVLSLSLPGPHAVLFLIRVDVKFTQEENDAFRVILKMFEEDKVKKHLILVFTRGSDKIRCPIEQFLSDAPATLKEILDLVGDNYAVISKTSDKNVREQQVRHLLEKIDKVSNNGRDYYVNKDMEKMNTVMAEEIEKVMKERQMTYQQAEFAVKNGLAHDDEKFWTCKKNQILLVVRSVAFAVLGGVLGATVAVLAAGATIVEAAVGAGVPVATTILSAVGIGIKEYAKTRIEKCVIL</sequence>
<feature type="transmembrane region" description="Helical" evidence="5">
    <location>
        <begin position="268"/>
        <end position="294"/>
    </location>
</feature>
<proteinExistence type="inferred from homology"/>
<dbReference type="Gene3D" id="3.40.50.300">
    <property type="entry name" value="P-loop containing nucleotide triphosphate hydrolases"/>
    <property type="match status" value="1"/>
</dbReference>
<protein>
    <recommendedName>
        <fullName evidence="6">AIG1-type G domain-containing protein</fullName>
    </recommendedName>
</protein>
<gene>
    <name evidence="7" type="ORF">BaRGS_00030704</name>
</gene>
<evidence type="ECO:0000256" key="5">
    <source>
        <dbReference type="SAM" id="Phobius"/>
    </source>
</evidence>
<dbReference type="SUPFAM" id="SSF52540">
    <property type="entry name" value="P-loop containing nucleoside triphosphate hydrolases"/>
    <property type="match status" value="1"/>
</dbReference>
<feature type="compositionally biased region" description="Basic and acidic residues" evidence="4">
    <location>
        <begin position="9"/>
        <end position="28"/>
    </location>
</feature>
<feature type="region of interest" description="Disordered" evidence="4">
    <location>
        <begin position="1"/>
        <end position="45"/>
    </location>
</feature>